<sequence>MGLKQLLGFSKKEEAIDTQKQYWANFLAERNTKSSELKKVLFELVEQTKFLTKQDIAKWRSAWQRAISIEYPNRVDLLAVYRDIEIDNHLTGVIGQIKNEVLQKRFKVVDINNDSDLPDTHKQLEDAQWFIDFCELVIDSVFFGYSLIQFDDIIEINGKKKFACVELLEREHVIPEHHVFVKNQGDHWKQGMDYTLPPYNMWCIGIGKPKDLGLFNKIAPQALAKKNVLAFWDKFAELFGMPIRIGKTSSSNPKDRNEVAEMLQKMGAAAWGMFPDGTDIEIKETTRGDAYQVYDKRIDRANSEMSKAIVNQTMTTDNGSSKAQGEVHLEIQENVIEYFARLLKIVINDKLIPFMIMRGFKGWESAKFVFDETTEFTVDEQVKIEEMIMSNFDVDPNYFIEKYKIPVLGVKQKSNPNFPPVNNKGFFD</sequence>
<evidence type="ECO:0000313" key="1">
    <source>
        <dbReference type="EMBL" id="NNV54540.1"/>
    </source>
</evidence>
<keyword evidence="2" id="KW-1185">Reference proteome</keyword>
<protein>
    <submittedName>
        <fullName evidence="1">DUF935 family protein</fullName>
    </submittedName>
</protein>
<accession>A0A8J8FAL3</accession>
<dbReference type="Pfam" id="PF06074">
    <property type="entry name" value="Portal_Mu"/>
    <property type="match status" value="1"/>
</dbReference>
<dbReference type="EMBL" id="WHPF01000002">
    <property type="protein sequence ID" value="NNV54540.1"/>
    <property type="molecule type" value="Genomic_DNA"/>
</dbReference>
<name>A0A8J8FAL3_9BACT</name>
<proteinExistence type="predicted"/>
<organism evidence="1 2">
    <name type="scientific">Limnovirga soli</name>
    <dbReference type="NCBI Taxonomy" id="2656915"/>
    <lineage>
        <taxon>Bacteria</taxon>
        <taxon>Pseudomonadati</taxon>
        <taxon>Bacteroidota</taxon>
        <taxon>Chitinophagia</taxon>
        <taxon>Chitinophagales</taxon>
        <taxon>Chitinophagaceae</taxon>
        <taxon>Limnovirga</taxon>
    </lineage>
</organism>
<reference evidence="1" key="1">
    <citation type="submission" date="2019-10" db="EMBL/GenBank/DDBJ databases">
        <title>Draft genome sequence of Panacibacter sp. KCS-6.</title>
        <authorList>
            <person name="Yim K.J."/>
        </authorList>
    </citation>
    <scope>NUCLEOTIDE SEQUENCE</scope>
    <source>
        <strain evidence="1">KCS-6</strain>
    </source>
</reference>
<gene>
    <name evidence="1" type="ORF">GD597_03640</name>
</gene>
<dbReference type="Proteomes" id="UP000598971">
    <property type="component" value="Unassembled WGS sequence"/>
</dbReference>
<dbReference type="InterPro" id="IPR009279">
    <property type="entry name" value="Portal_Mu"/>
</dbReference>
<dbReference type="AlphaFoldDB" id="A0A8J8FAL3"/>
<evidence type="ECO:0000313" key="2">
    <source>
        <dbReference type="Proteomes" id="UP000598971"/>
    </source>
</evidence>
<comment type="caution">
    <text evidence="1">The sequence shown here is derived from an EMBL/GenBank/DDBJ whole genome shotgun (WGS) entry which is preliminary data.</text>
</comment>
<dbReference type="RefSeq" id="WP_171606457.1">
    <property type="nucleotide sequence ID" value="NZ_WHPF01000002.1"/>
</dbReference>